<keyword evidence="3" id="KW-0677">Repeat</keyword>
<keyword evidence="5" id="KW-0508">mRNA splicing</keyword>
<dbReference type="GO" id="GO:0005684">
    <property type="term" value="C:U2-type spliceosomal complex"/>
    <property type="evidence" value="ECO:0007669"/>
    <property type="project" value="TreeGrafter"/>
</dbReference>
<evidence type="ECO:0000256" key="3">
    <source>
        <dbReference type="ARBA" id="ARBA00022737"/>
    </source>
</evidence>
<feature type="compositionally biased region" description="Basic and acidic residues" evidence="6">
    <location>
        <begin position="90"/>
        <end position="133"/>
    </location>
</feature>
<dbReference type="OrthoDB" id="10258585at2759"/>
<dbReference type="Gene3D" id="3.30.70.330">
    <property type="match status" value="1"/>
</dbReference>
<keyword evidence="2" id="KW-0507">mRNA processing</keyword>
<evidence type="ECO:0000313" key="8">
    <source>
        <dbReference type="Proteomes" id="UP000265618"/>
    </source>
</evidence>
<accession>A0A9K3D0F7</accession>
<evidence type="ECO:0000256" key="5">
    <source>
        <dbReference type="ARBA" id="ARBA00023187"/>
    </source>
</evidence>
<keyword evidence="4" id="KW-0694">RNA-binding</keyword>
<dbReference type="EMBL" id="BDIP01002729">
    <property type="protein sequence ID" value="GIQ86739.1"/>
    <property type="molecule type" value="Genomic_DNA"/>
</dbReference>
<feature type="region of interest" description="Disordered" evidence="6">
    <location>
        <begin position="68"/>
        <end position="149"/>
    </location>
</feature>
<dbReference type="Proteomes" id="UP000265618">
    <property type="component" value="Unassembled WGS sequence"/>
</dbReference>
<evidence type="ECO:0000256" key="2">
    <source>
        <dbReference type="ARBA" id="ARBA00022664"/>
    </source>
</evidence>
<organism evidence="7 8">
    <name type="scientific">Kipferlia bialata</name>
    <dbReference type="NCBI Taxonomy" id="797122"/>
    <lineage>
        <taxon>Eukaryota</taxon>
        <taxon>Metamonada</taxon>
        <taxon>Carpediemonas-like organisms</taxon>
        <taxon>Kipferlia</taxon>
    </lineage>
</organism>
<evidence type="ECO:0000313" key="7">
    <source>
        <dbReference type="EMBL" id="GIQ86739.1"/>
    </source>
</evidence>
<dbReference type="InterPro" id="IPR035979">
    <property type="entry name" value="RBD_domain_sf"/>
</dbReference>
<proteinExistence type="inferred from homology"/>
<dbReference type="InterPro" id="IPR012677">
    <property type="entry name" value="Nucleotide-bd_a/b_plait_sf"/>
</dbReference>
<keyword evidence="8" id="KW-1185">Reference proteome</keyword>
<dbReference type="CDD" id="cd12285">
    <property type="entry name" value="RRM3_RBM39_like"/>
    <property type="match status" value="1"/>
</dbReference>
<dbReference type="AlphaFoldDB" id="A0A9K3D0F7"/>
<dbReference type="PANTHER" id="PTHR15608:SF0">
    <property type="entry name" value="HIV TAT-SPECIFIC FACTOR 1"/>
    <property type="match status" value="1"/>
</dbReference>
<comment type="caution">
    <text evidence="7">The sequence shown here is derived from an EMBL/GenBank/DDBJ whole genome shotgun (WGS) entry which is preliminary data.</text>
</comment>
<sequence>VVKEDKNGRPFVRVINTQDDRTCEAVLVYLQHPSVPLAFTILDGTQYEAGYEITLARSSEEDLRKADLPLESAKNVVAKPQQKRKKKSRKEREEGRKEREEERARKEALKEGKGVEEEGEEGGKRRASELEGGKKKRRPQQDDESGQYKLLSWKGNDEGARGFEQKTVVIEGMFVDADMAELNWKEELKESLTEEAGEIGDIQKIRIYDNAPGGVVSIRFFKPRPAADCARVMNGRWFDRRQLKAYLWDGSTPIVRKETREEEKARIAKFQRDLENEDSD</sequence>
<evidence type="ECO:0000256" key="1">
    <source>
        <dbReference type="ARBA" id="ARBA00007747"/>
    </source>
</evidence>
<dbReference type="SUPFAM" id="SSF54928">
    <property type="entry name" value="RNA-binding domain, RBD"/>
    <property type="match status" value="1"/>
</dbReference>
<dbReference type="GO" id="GO:0003723">
    <property type="term" value="F:RNA binding"/>
    <property type="evidence" value="ECO:0007669"/>
    <property type="project" value="UniProtKB-KW"/>
</dbReference>
<evidence type="ECO:0008006" key="9">
    <source>
        <dbReference type="Google" id="ProtNLM"/>
    </source>
</evidence>
<evidence type="ECO:0000256" key="6">
    <source>
        <dbReference type="SAM" id="MobiDB-lite"/>
    </source>
</evidence>
<dbReference type="GO" id="GO:0005686">
    <property type="term" value="C:U2 snRNP"/>
    <property type="evidence" value="ECO:0007669"/>
    <property type="project" value="TreeGrafter"/>
</dbReference>
<dbReference type="FunFam" id="3.30.70.330:FF:000105">
    <property type="entry name" value="HIV Tat-specific factor 1 homolog"/>
    <property type="match status" value="1"/>
</dbReference>
<protein>
    <recommendedName>
        <fullName evidence="9">RRM domain-containing protein</fullName>
    </recommendedName>
</protein>
<dbReference type="InterPro" id="IPR034393">
    <property type="entry name" value="TatSF1-like"/>
</dbReference>
<dbReference type="GO" id="GO:0000398">
    <property type="term" value="P:mRNA splicing, via spliceosome"/>
    <property type="evidence" value="ECO:0007669"/>
    <property type="project" value="UniProtKB-ARBA"/>
</dbReference>
<dbReference type="PANTHER" id="PTHR15608">
    <property type="entry name" value="SPLICING FACTOR U2AF-ASSOCIATED PROTEIN 2"/>
    <property type="match status" value="1"/>
</dbReference>
<name>A0A9K3D0F7_9EUKA</name>
<feature type="non-terminal residue" evidence="7">
    <location>
        <position position="1"/>
    </location>
</feature>
<reference evidence="7 8" key="1">
    <citation type="journal article" date="2018" name="PLoS ONE">
        <title>The draft genome of Kipferlia bialata reveals reductive genome evolution in fornicate parasites.</title>
        <authorList>
            <person name="Tanifuji G."/>
            <person name="Takabayashi S."/>
            <person name="Kume K."/>
            <person name="Takagi M."/>
            <person name="Nakayama T."/>
            <person name="Kamikawa R."/>
            <person name="Inagaki Y."/>
            <person name="Hashimoto T."/>
        </authorList>
    </citation>
    <scope>NUCLEOTIDE SEQUENCE [LARGE SCALE GENOMIC DNA]</scope>
    <source>
        <strain evidence="7">NY0173</strain>
    </source>
</reference>
<evidence type="ECO:0000256" key="4">
    <source>
        <dbReference type="ARBA" id="ARBA00022884"/>
    </source>
</evidence>
<comment type="similarity">
    <text evidence="1">Belongs to the HTATSF1 family.</text>
</comment>
<gene>
    <name evidence="7" type="ORF">KIPB_008646</name>
</gene>